<organism evidence="1 2">
    <name type="scientific">Mangrovibacillus cuniculi</name>
    <dbReference type="NCBI Taxonomy" id="2593652"/>
    <lineage>
        <taxon>Bacteria</taxon>
        <taxon>Bacillati</taxon>
        <taxon>Bacillota</taxon>
        <taxon>Bacilli</taxon>
        <taxon>Bacillales</taxon>
        <taxon>Bacillaceae</taxon>
        <taxon>Mangrovibacillus</taxon>
    </lineage>
</organism>
<protein>
    <submittedName>
        <fullName evidence="1">Uncharacterized protein</fullName>
    </submittedName>
</protein>
<name>A0A7S8C9G1_9BACI</name>
<gene>
    <name evidence="1" type="ORF">G8O30_02305</name>
</gene>
<dbReference type="Proteomes" id="UP000593626">
    <property type="component" value="Chromosome"/>
</dbReference>
<evidence type="ECO:0000313" key="2">
    <source>
        <dbReference type="Proteomes" id="UP000593626"/>
    </source>
</evidence>
<proteinExistence type="predicted"/>
<evidence type="ECO:0000313" key="1">
    <source>
        <dbReference type="EMBL" id="QPC45871.1"/>
    </source>
</evidence>
<accession>A0A7S8C9G1</accession>
<dbReference type="KEGG" id="mcui:G8O30_02305"/>
<keyword evidence="2" id="KW-1185">Reference proteome</keyword>
<dbReference type="AlphaFoldDB" id="A0A7S8C9G1"/>
<sequence length="92" mass="10137">MNGMKSKLSVTGGLVFLGISILFSSCSITTAISELKNDQDAPNSSRFEMITPNESNIIIFDTVTGEYWRKFIEPNEGPTNWEMQESPVSGSN</sequence>
<reference evidence="1 2" key="1">
    <citation type="submission" date="2019-07" db="EMBL/GenBank/DDBJ databases">
        <title>Genome sequence of 2 isolates from Red Sea Mangroves.</title>
        <authorList>
            <person name="Sefrji F."/>
            <person name="Michoud G."/>
            <person name="Merlino G."/>
            <person name="Daffonchio D."/>
        </authorList>
    </citation>
    <scope>NUCLEOTIDE SEQUENCE [LARGE SCALE GENOMIC DNA]</scope>
    <source>
        <strain evidence="1 2">R1DC41</strain>
    </source>
</reference>
<dbReference type="RefSeq" id="WP_239673389.1">
    <property type="nucleotide sequence ID" value="NZ_CP049742.1"/>
</dbReference>
<dbReference type="EMBL" id="CP049742">
    <property type="protein sequence ID" value="QPC45871.1"/>
    <property type="molecule type" value="Genomic_DNA"/>
</dbReference>
<dbReference type="PROSITE" id="PS51257">
    <property type="entry name" value="PROKAR_LIPOPROTEIN"/>
    <property type="match status" value="1"/>
</dbReference>